<dbReference type="PANTHER" id="PTHR34821">
    <property type="entry name" value="INNER MEMBRANE PROTEIN YDCZ"/>
    <property type="match status" value="1"/>
</dbReference>
<dbReference type="RefSeq" id="WP_343129089.1">
    <property type="nucleotide sequence ID" value="NZ_JBCITK010000001.1"/>
</dbReference>
<feature type="transmembrane region" description="Helical" evidence="1">
    <location>
        <begin position="125"/>
        <end position="142"/>
    </location>
</feature>
<name>A0ABU9VDE3_9BACI</name>
<evidence type="ECO:0000313" key="3">
    <source>
        <dbReference type="Proteomes" id="UP001418796"/>
    </source>
</evidence>
<dbReference type="InterPro" id="IPR006750">
    <property type="entry name" value="YdcZ"/>
</dbReference>
<gene>
    <name evidence="2" type="ORF">MKY91_01930</name>
</gene>
<reference evidence="2 3" key="1">
    <citation type="submission" date="2024-03" db="EMBL/GenBank/DDBJ databases">
        <title>Bacilli Hybrid Assemblies.</title>
        <authorList>
            <person name="Kovac J."/>
        </authorList>
    </citation>
    <scope>NUCLEOTIDE SEQUENCE [LARGE SCALE GENOMIC DNA]</scope>
    <source>
        <strain evidence="2 3">FSL R7-0666</strain>
    </source>
</reference>
<accession>A0ABU9VDE3</accession>
<dbReference type="EMBL" id="JBCITK010000001">
    <property type="protein sequence ID" value="MEN0641918.1"/>
    <property type="molecule type" value="Genomic_DNA"/>
</dbReference>
<evidence type="ECO:0000256" key="1">
    <source>
        <dbReference type="SAM" id="Phobius"/>
    </source>
</evidence>
<keyword evidence="1" id="KW-1133">Transmembrane helix</keyword>
<proteinExistence type="predicted"/>
<sequence length="160" mass="17417">MGILIVFFTIIGGITLSAQSAINGTFSRVAGTIETTLLTFVSGSMFLALIILFFGEGDLSLLFNVPTWQLSAVFLGSIFLLFNVFAVPKIGVIATSITVIIGQLVVSVVIDHFGWFNSLLIPLDLKRMIALVFMMLALYFIFKGNVKSSNNKIKEEEVGT</sequence>
<comment type="caution">
    <text evidence="2">The sequence shown here is derived from an EMBL/GenBank/DDBJ whole genome shotgun (WGS) entry which is preliminary data.</text>
</comment>
<protein>
    <submittedName>
        <fullName evidence="2">DMT family transporter</fullName>
    </submittedName>
</protein>
<feature type="transmembrane region" description="Helical" evidence="1">
    <location>
        <begin position="92"/>
        <end position="113"/>
    </location>
</feature>
<dbReference type="Proteomes" id="UP001418796">
    <property type="component" value="Unassembled WGS sequence"/>
</dbReference>
<feature type="transmembrane region" description="Helical" evidence="1">
    <location>
        <begin position="36"/>
        <end position="55"/>
    </location>
</feature>
<dbReference type="PANTHER" id="PTHR34821:SF2">
    <property type="entry name" value="INNER MEMBRANE PROTEIN YDCZ"/>
    <property type="match status" value="1"/>
</dbReference>
<dbReference type="Pfam" id="PF04657">
    <property type="entry name" value="DMT_YdcZ"/>
    <property type="match status" value="1"/>
</dbReference>
<feature type="transmembrane region" description="Helical" evidence="1">
    <location>
        <begin position="67"/>
        <end position="86"/>
    </location>
</feature>
<keyword evidence="3" id="KW-1185">Reference proteome</keyword>
<keyword evidence="1" id="KW-0472">Membrane</keyword>
<keyword evidence="1" id="KW-0812">Transmembrane</keyword>
<organism evidence="2 3">
    <name type="scientific">Alkalicoccobacillus gibsonii</name>
    <dbReference type="NCBI Taxonomy" id="79881"/>
    <lineage>
        <taxon>Bacteria</taxon>
        <taxon>Bacillati</taxon>
        <taxon>Bacillota</taxon>
        <taxon>Bacilli</taxon>
        <taxon>Bacillales</taxon>
        <taxon>Bacillaceae</taxon>
        <taxon>Alkalicoccobacillus</taxon>
    </lineage>
</organism>
<evidence type="ECO:0000313" key="2">
    <source>
        <dbReference type="EMBL" id="MEN0641918.1"/>
    </source>
</evidence>